<dbReference type="InterPro" id="IPR036291">
    <property type="entry name" value="NAD(P)-bd_dom_sf"/>
</dbReference>
<organism evidence="4 5">
    <name type="scientific">Gordonia insulae</name>
    <dbReference type="NCBI Taxonomy" id="2420509"/>
    <lineage>
        <taxon>Bacteria</taxon>
        <taxon>Bacillati</taxon>
        <taxon>Actinomycetota</taxon>
        <taxon>Actinomycetes</taxon>
        <taxon>Mycobacteriales</taxon>
        <taxon>Gordoniaceae</taxon>
        <taxon>Gordonia</taxon>
    </lineage>
</organism>
<keyword evidence="5" id="KW-1185">Reference proteome</keyword>
<dbReference type="KEGG" id="gom:D7316_02057"/>
<proteinExistence type="inferred from homology"/>
<protein>
    <submittedName>
        <fullName evidence="4">Short-chain type dehydrogenase/reductase</fullName>
        <ecNumber evidence="4">1.1.1.-</ecNumber>
    </submittedName>
</protein>
<dbReference type="Proteomes" id="UP000271469">
    <property type="component" value="Chromosome"/>
</dbReference>
<dbReference type="GO" id="GO:0016491">
    <property type="term" value="F:oxidoreductase activity"/>
    <property type="evidence" value="ECO:0007669"/>
    <property type="project" value="UniProtKB-KW"/>
</dbReference>
<keyword evidence="2 4" id="KW-0560">Oxidoreductase</keyword>
<gene>
    <name evidence="4" type="ORF">D7316_02057</name>
</gene>
<dbReference type="InterPro" id="IPR002347">
    <property type="entry name" value="SDR_fam"/>
</dbReference>
<evidence type="ECO:0000313" key="4">
    <source>
        <dbReference type="EMBL" id="AZG45461.1"/>
    </source>
</evidence>
<evidence type="ECO:0000313" key="5">
    <source>
        <dbReference type="Proteomes" id="UP000271469"/>
    </source>
</evidence>
<accession>A0A3G8JK49</accession>
<evidence type="ECO:0000256" key="3">
    <source>
        <dbReference type="RuleBase" id="RU000363"/>
    </source>
</evidence>
<dbReference type="EC" id="1.1.1.-" evidence="4"/>
<dbReference type="OrthoDB" id="9808187at2"/>
<dbReference type="Pfam" id="PF00106">
    <property type="entry name" value="adh_short"/>
    <property type="match status" value="1"/>
</dbReference>
<sequence length="357" mass="37530">MRGSDSDLDSQKGMDARAAARGLDAARAFVIRCGCTDNLGGKDIRGFPVACTFAKAACTRKAGGRYDRIVMGSGDSNVDNDSLVGKVALITGAGRGIGRAEAIRLSRRGIIVVVNDLGVAVDGTGTDTSPAQSVVSQIEAEGGRAIVDHTDVGSLAGGEEVVRKTVSELGRIDILINNAGFVPAPGDVERPIETDVDAQLDIHFKAALGTISAAIPWMKNQRFGRIINTVSEVALDSRYGGGTYAYAAAKAALWSLTLSMSSDFVDEGITVNAISPGAATRMNATYLDPSRTDLAPDHVAQVVEYLICPSAGDLSGRVIHVAGDQLREFMVRRTADSGAVRRIELFRQSDESVTDEA</sequence>
<evidence type="ECO:0000256" key="2">
    <source>
        <dbReference type="ARBA" id="ARBA00023002"/>
    </source>
</evidence>
<dbReference type="PRINTS" id="PR00081">
    <property type="entry name" value="GDHRDH"/>
</dbReference>
<dbReference type="PROSITE" id="PS00061">
    <property type="entry name" value="ADH_SHORT"/>
    <property type="match status" value="1"/>
</dbReference>
<dbReference type="AlphaFoldDB" id="A0A3G8JK49"/>
<dbReference type="PRINTS" id="PR00080">
    <property type="entry name" value="SDRFAMILY"/>
</dbReference>
<name>A0A3G8JK49_9ACTN</name>
<dbReference type="InterPro" id="IPR051687">
    <property type="entry name" value="Peroxisomal_Beta-Oxidation"/>
</dbReference>
<evidence type="ECO:0000256" key="1">
    <source>
        <dbReference type="ARBA" id="ARBA00006484"/>
    </source>
</evidence>
<dbReference type="EMBL" id="CP033972">
    <property type="protein sequence ID" value="AZG45461.1"/>
    <property type="molecule type" value="Genomic_DNA"/>
</dbReference>
<dbReference type="PANTHER" id="PTHR45024:SF2">
    <property type="entry name" value="SCP2 DOMAIN-CONTAINING PROTEIN"/>
    <property type="match status" value="1"/>
</dbReference>
<comment type="similarity">
    <text evidence="1 3">Belongs to the short-chain dehydrogenases/reductases (SDR) family.</text>
</comment>
<dbReference type="InterPro" id="IPR020904">
    <property type="entry name" value="Sc_DH/Rdtase_CS"/>
</dbReference>
<dbReference type="SUPFAM" id="SSF51735">
    <property type="entry name" value="NAD(P)-binding Rossmann-fold domains"/>
    <property type="match status" value="1"/>
</dbReference>
<reference evidence="4 5" key="1">
    <citation type="submission" date="2018-11" db="EMBL/GenBank/DDBJ databases">
        <title>Gordonia insulae sp. nov., isolated from an island soil.</title>
        <authorList>
            <person name="Kim Y.S."/>
            <person name="Kim S.B."/>
        </authorList>
    </citation>
    <scope>NUCLEOTIDE SEQUENCE [LARGE SCALE GENOMIC DNA]</scope>
    <source>
        <strain evidence="4 5">MMS17-SY073</strain>
    </source>
</reference>
<dbReference type="Gene3D" id="3.40.50.720">
    <property type="entry name" value="NAD(P)-binding Rossmann-like Domain"/>
    <property type="match status" value="1"/>
</dbReference>
<dbReference type="PANTHER" id="PTHR45024">
    <property type="entry name" value="DEHYDROGENASES, SHORT CHAIN"/>
    <property type="match status" value="1"/>
</dbReference>